<protein>
    <submittedName>
        <fullName evidence="1">Uncharacterized protein</fullName>
    </submittedName>
</protein>
<name>A0A7U9TH26_9MOLU</name>
<keyword evidence="2" id="KW-1185">Reference proteome</keyword>
<reference evidence="1" key="1">
    <citation type="submission" date="2021-01" db="EMBL/GenBank/DDBJ databases">
        <title>Draft genome sequence of Acholeplasmataceae bacterium strain Mahy22.</title>
        <authorList>
            <person name="Watanabe M."/>
            <person name="Kojima H."/>
            <person name="Fukui M."/>
        </authorList>
    </citation>
    <scope>NUCLEOTIDE SEQUENCE</scope>
    <source>
        <strain evidence="1">Mahy22</strain>
    </source>
</reference>
<gene>
    <name evidence="1" type="ORF">MPAN_005350</name>
</gene>
<dbReference type="KEGG" id="manr:MPAN_005350"/>
<dbReference type="RefSeq" id="WP_176238487.1">
    <property type="nucleotide sequence ID" value="NZ_AP024412.1"/>
</dbReference>
<sequence>MENTKTKFLASPFILFGILFLVIIGYFLFVLTFIILPTPTEENRSQLTTILLVIMLGGFPTFTLVFTLNKCFSMISFDEEGVHRSLFNHFFKKDFLWEDIKEFRIFNRVDQWLFISKLPTEGLSYYQLIKNKDIIQISFTPNILKAIRKYSSMKIENLNENQDNETD</sequence>
<dbReference type="AlphaFoldDB" id="A0A7U9TH26"/>
<evidence type="ECO:0000313" key="2">
    <source>
        <dbReference type="Proteomes" id="UP000620133"/>
    </source>
</evidence>
<dbReference type="Proteomes" id="UP000620133">
    <property type="component" value="Chromosome"/>
</dbReference>
<dbReference type="EMBL" id="AP024412">
    <property type="protein sequence ID" value="BCR35642.1"/>
    <property type="molecule type" value="Genomic_DNA"/>
</dbReference>
<proteinExistence type="predicted"/>
<organism evidence="1 2">
    <name type="scientific">Mariniplasma anaerobium</name>
    <dbReference type="NCBI Taxonomy" id="2735436"/>
    <lineage>
        <taxon>Bacteria</taxon>
        <taxon>Bacillati</taxon>
        <taxon>Mycoplasmatota</taxon>
        <taxon>Mollicutes</taxon>
        <taxon>Acholeplasmatales</taxon>
        <taxon>Acholeplasmataceae</taxon>
        <taxon>Mariniplasma</taxon>
    </lineage>
</organism>
<evidence type="ECO:0000313" key="1">
    <source>
        <dbReference type="EMBL" id="BCR35642.1"/>
    </source>
</evidence>
<accession>A0A7U9TH26</accession>